<sequence>MTDRLIMTPDDLGFYEILNGSLPIDFDGSQCVIQRAGSGLLASVSFSEAIEYALGGEYDLVDDEFDGELYDE</sequence>
<comment type="caution">
    <text evidence="1">The sequence shown here is derived from an EMBL/GenBank/DDBJ whole genome shotgun (WGS) entry which is preliminary data.</text>
</comment>
<dbReference type="EMBL" id="JACJPY010000034">
    <property type="protein sequence ID" value="MBD2150809.1"/>
    <property type="molecule type" value="Genomic_DNA"/>
</dbReference>
<organism evidence="1 2">
    <name type="scientific">Pseudanabaena cinerea FACHB-1277</name>
    <dbReference type="NCBI Taxonomy" id="2949581"/>
    <lineage>
        <taxon>Bacteria</taxon>
        <taxon>Bacillati</taxon>
        <taxon>Cyanobacteriota</taxon>
        <taxon>Cyanophyceae</taxon>
        <taxon>Pseudanabaenales</taxon>
        <taxon>Pseudanabaenaceae</taxon>
        <taxon>Pseudanabaena</taxon>
        <taxon>Pseudanabaena cinerea</taxon>
    </lineage>
</organism>
<dbReference type="Proteomes" id="UP000631421">
    <property type="component" value="Unassembled WGS sequence"/>
</dbReference>
<dbReference type="AlphaFoldDB" id="A0A926UTL8"/>
<keyword evidence="2" id="KW-1185">Reference proteome</keyword>
<protein>
    <submittedName>
        <fullName evidence="1">Uncharacterized protein</fullName>
    </submittedName>
</protein>
<accession>A0A926UTL8</accession>
<evidence type="ECO:0000313" key="1">
    <source>
        <dbReference type="EMBL" id="MBD2150809.1"/>
    </source>
</evidence>
<dbReference type="RefSeq" id="WP_190351173.1">
    <property type="nucleotide sequence ID" value="NZ_JACJPY010000034.1"/>
</dbReference>
<reference evidence="1" key="1">
    <citation type="journal article" date="2015" name="ISME J.">
        <title>Draft Genome Sequence of Streptomyces incarnatus NRRL8089, which Produces the Nucleoside Antibiotic Sinefungin.</title>
        <authorList>
            <person name="Oshima K."/>
            <person name="Hattori M."/>
            <person name="Shimizu H."/>
            <person name="Fukuda K."/>
            <person name="Nemoto M."/>
            <person name="Inagaki K."/>
            <person name="Tamura T."/>
        </authorList>
    </citation>
    <scope>NUCLEOTIDE SEQUENCE</scope>
    <source>
        <strain evidence="1">FACHB-1277</strain>
    </source>
</reference>
<reference evidence="1" key="2">
    <citation type="submission" date="2020-08" db="EMBL/GenBank/DDBJ databases">
        <authorList>
            <person name="Chen M."/>
            <person name="Teng W."/>
            <person name="Zhao L."/>
            <person name="Hu C."/>
            <person name="Zhou Y."/>
            <person name="Han B."/>
            <person name="Song L."/>
            <person name="Shu W."/>
        </authorList>
    </citation>
    <scope>NUCLEOTIDE SEQUENCE</scope>
    <source>
        <strain evidence="1">FACHB-1277</strain>
    </source>
</reference>
<proteinExistence type="predicted"/>
<name>A0A926UTL8_9CYAN</name>
<gene>
    <name evidence="1" type="ORF">H6F44_11855</name>
</gene>
<evidence type="ECO:0000313" key="2">
    <source>
        <dbReference type="Proteomes" id="UP000631421"/>
    </source>
</evidence>